<keyword evidence="2" id="KW-0472">Membrane</keyword>
<feature type="region of interest" description="Disordered" evidence="1">
    <location>
        <begin position="1"/>
        <end position="29"/>
    </location>
</feature>
<accession>A0A1N7D062</accession>
<gene>
    <name evidence="3" type="ORF">SAMN05421809_1966</name>
</gene>
<reference evidence="3 4" key="1">
    <citation type="submission" date="2017-01" db="EMBL/GenBank/DDBJ databases">
        <authorList>
            <person name="Mah S.A."/>
            <person name="Swanson W.J."/>
            <person name="Moy G.W."/>
            <person name="Vacquier V.D."/>
        </authorList>
    </citation>
    <scope>NUCLEOTIDE SEQUENCE [LARGE SCALE GENOMIC DNA]</scope>
    <source>
        <strain evidence="3 4">CGMCC 1.8909</strain>
    </source>
</reference>
<keyword evidence="4" id="KW-1185">Reference proteome</keyword>
<dbReference type="RefSeq" id="WP_236995945.1">
    <property type="nucleotide sequence ID" value="NZ_CP019327.1"/>
</dbReference>
<keyword evidence="2" id="KW-0812">Transmembrane</keyword>
<evidence type="ECO:0000256" key="1">
    <source>
        <dbReference type="SAM" id="MobiDB-lite"/>
    </source>
</evidence>
<dbReference type="EMBL" id="FTNP01000002">
    <property type="protein sequence ID" value="SIR69085.1"/>
    <property type="molecule type" value="Genomic_DNA"/>
</dbReference>
<feature type="transmembrane region" description="Helical" evidence="2">
    <location>
        <begin position="94"/>
        <end position="125"/>
    </location>
</feature>
<evidence type="ECO:0000313" key="3">
    <source>
        <dbReference type="EMBL" id="SIR69085.1"/>
    </source>
</evidence>
<dbReference type="STRING" id="588898.BB347_11165"/>
<feature type="compositionally biased region" description="Low complexity" evidence="1">
    <location>
        <begin position="13"/>
        <end position="29"/>
    </location>
</feature>
<evidence type="ECO:0000256" key="2">
    <source>
        <dbReference type="SAM" id="Phobius"/>
    </source>
</evidence>
<name>A0A1N7D062_9EURY</name>
<sequence length="131" mass="13783">MGSRPPPPPPTGSWPTGDPSDSSHSSSSDGVPIGLWIIVAVGFLGAFLSFLGSMTLISTGYGVIGIVVLGLAALEIVVLVGLLAFRFWAYAVALVVFSLGVVIDLATFDFLGFVINLSIICYLFVISNRYE</sequence>
<keyword evidence="2" id="KW-1133">Transmembrane helix</keyword>
<feature type="compositionally biased region" description="Pro residues" evidence="1">
    <location>
        <begin position="1"/>
        <end position="12"/>
    </location>
</feature>
<feature type="transmembrane region" description="Helical" evidence="2">
    <location>
        <begin position="63"/>
        <end position="88"/>
    </location>
</feature>
<dbReference type="Proteomes" id="UP000185687">
    <property type="component" value="Unassembled WGS sequence"/>
</dbReference>
<dbReference type="GeneID" id="30956510"/>
<proteinExistence type="predicted"/>
<protein>
    <submittedName>
        <fullName evidence="3">Uncharacterized protein</fullName>
    </submittedName>
</protein>
<evidence type="ECO:0000313" key="4">
    <source>
        <dbReference type="Proteomes" id="UP000185687"/>
    </source>
</evidence>
<organism evidence="3 4">
    <name type="scientific">Natronorubrum daqingense</name>
    <dbReference type="NCBI Taxonomy" id="588898"/>
    <lineage>
        <taxon>Archaea</taxon>
        <taxon>Methanobacteriati</taxon>
        <taxon>Methanobacteriota</taxon>
        <taxon>Stenosarchaea group</taxon>
        <taxon>Halobacteria</taxon>
        <taxon>Halobacteriales</taxon>
        <taxon>Natrialbaceae</taxon>
        <taxon>Natronorubrum</taxon>
    </lineage>
</organism>
<feature type="transmembrane region" description="Helical" evidence="2">
    <location>
        <begin position="33"/>
        <end position="51"/>
    </location>
</feature>
<dbReference type="AlphaFoldDB" id="A0A1N7D062"/>